<protein>
    <submittedName>
        <fullName evidence="2">Uncharacterized protein</fullName>
    </submittedName>
</protein>
<dbReference type="InterPro" id="IPR010980">
    <property type="entry name" value="Cyt_c/b562"/>
</dbReference>
<accession>A0ABV7ANL2</accession>
<reference evidence="3" key="1">
    <citation type="journal article" date="2019" name="Int. J. Syst. Evol. Microbiol.">
        <title>The Global Catalogue of Microorganisms (GCM) 10K type strain sequencing project: providing services to taxonomists for standard genome sequencing and annotation.</title>
        <authorList>
            <consortium name="The Broad Institute Genomics Platform"/>
            <consortium name="The Broad Institute Genome Sequencing Center for Infectious Disease"/>
            <person name="Wu L."/>
            <person name="Ma J."/>
        </authorList>
    </citation>
    <scope>NUCLEOTIDE SEQUENCE [LARGE SCALE GENOMIC DNA]</scope>
    <source>
        <strain evidence="3">KCTC 62192</strain>
    </source>
</reference>
<evidence type="ECO:0000256" key="1">
    <source>
        <dbReference type="SAM" id="SignalP"/>
    </source>
</evidence>
<name>A0ABV7ANL2_9RHOB</name>
<comment type="caution">
    <text evidence="2">The sequence shown here is derived from an EMBL/GenBank/DDBJ whole genome shotgun (WGS) entry which is preliminary data.</text>
</comment>
<keyword evidence="3" id="KW-1185">Reference proteome</keyword>
<organism evidence="2 3">
    <name type="scientific">Acidimangrovimonas pyrenivorans</name>
    <dbReference type="NCBI Taxonomy" id="2030798"/>
    <lineage>
        <taxon>Bacteria</taxon>
        <taxon>Pseudomonadati</taxon>
        <taxon>Pseudomonadota</taxon>
        <taxon>Alphaproteobacteria</taxon>
        <taxon>Rhodobacterales</taxon>
        <taxon>Paracoccaceae</taxon>
        <taxon>Acidimangrovimonas</taxon>
    </lineage>
</organism>
<dbReference type="SUPFAM" id="SSF47175">
    <property type="entry name" value="Cytochromes"/>
    <property type="match status" value="1"/>
</dbReference>
<dbReference type="EMBL" id="JBHRSK010000028">
    <property type="protein sequence ID" value="MFC2970567.1"/>
    <property type="molecule type" value="Genomic_DNA"/>
</dbReference>
<dbReference type="Proteomes" id="UP001595443">
    <property type="component" value="Unassembled WGS sequence"/>
</dbReference>
<feature type="chain" id="PRO_5046516136" evidence="1">
    <location>
        <begin position="22"/>
        <end position="236"/>
    </location>
</feature>
<sequence>MRKFLLAFTAAALLAPLALHAGAYDDFEGQMRDAYSNYRVALLMSNQGKADKTAEALGAMAEKWTILEDAWKTTPPPQYADDPGFADTLDRVAKIIASARQTVRDGDVAKAHVALEKIRTDLGALHLRNGLMWFSDRLNAYHVQMEETLTADYSGQADGGLERMREQAAVLVYLAHDLVAHPSVNSADPDYPGLVKALVGSAEAFQAAARGGDVKAALAARAGLKPAYAKLFIRFG</sequence>
<proteinExistence type="predicted"/>
<dbReference type="RefSeq" id="WP_377835653.1">
    <property type="nucleotide sequence ID" value="NZ_JBHRSK010000028.1"/>
</dbReference>
<gene>
    <name evidence="2" type="ORF">ACFOES_20915</name>
</gene>
<dbReference type="Gene3D" id="1.20.120.10">
    <property type="entry name" value="Cytochrome c/b562"/>
    <property type="match status" value="1"/>
</dbReference>
<evidence type="ECO:0000313" key="2">
    <source>
        <dbReference type="EMBL" id="MFC2970567.1"/>
    </source>
</evidence>
<evidence type="ECO:0000313" key="3">
    <source>
        <dbReference type="Proteomes" id="UP001595443"/>
    </source>
</evidence>
<feature type="signal peptide" evidence="1">
    <location>
        <begin position="1"/>
        <end position="21"/>
    </location>
</feature>
<keyword evidence="1" id="KW-0732">Signal</keyword>